<gene>
    <name evidence="3" type="ORF">CB5_LOCUS31007</name>
</gene>
<evidence type="ECO:0000313" key="3">
    <source>
        <dbReference type="EMBL" id="CAD1847796.1"/>
    </source>
</evidence>
<accession>A0A6V7QYH7</accession>
<feature type="compositionally biased region" description="Basic and acidic residues" evidence="2">
    <location>
        <begin position="1"/>
        <end position="11"/>
    </location>
</feature>
<dbReference type="InterPro" id="IPR037490">
    <property type="entry name" value="WAP"/>
</dbReference>
<feature type="region of interest" description="Disordered" evidence="2">
    <location>
        <begin position="207"/>
        <end position="232"/>
    </location>
</feature>
<feature type="coiled-coil region" evidence="1">
    <location>
        <begin position="557"/>
        <end position="605"/>
    </location>
</feature>
<dbReference type="EMBL" id="CAJEUB010000060">
    <property type="protein sequence ID" value="CAD1847796.1"/>
    <property type="molecule type" value="Genomic_DNA"/>
</dbReference>
<keyword evidence="1" id="KW-0175">Coiled coil</keyword>
<protein>
    <recommendedName>
        <fullName evidence="4">WPP domain-associated protein</fullName>
    </recommendedName>
</protein>
<feature type="region of interest" description="Disordered" evidence="2">
    <location>
        <begin position="1"/>
        <end position="30"/>
    </location>
</feature>
<feature type="coiled-coil region" evidence="1">
    <location>
        <begin position="251"/>
        <end position="289"/>
    </location>
</feature>
<evidence type="ECO:0000256" key="1">
    <source>
        <dbReference type="SAM" id="Coils"/>
    </source>
</evidence>
<reference evidence="3" key="1">
    <citation type="submission" date="2020-07" db="EMBL/GenBank/DDBJ databases">
        <authorList>
            <person name="Lin J."/>
        </authorList>
    </citation>
    <scope>NUCLEOTIDE SEQUENCE</scope>
</reference>
<dbReference type="AlphaFoldDB" id="A0A6V7QYH7"/>
<proteinExistence type="predicted"/>
<name>A0A6V7QYH7_ANACO</name>
<dbReference type="PANTHER" id="PTHR33883:SF5">
    <property type="entry name" value="OS09G0133800 PROTEIN"/>
    <property type="match status" value="1"/>
</dbReference>
<organism evidence="3">
    <name type="scientific">Ananas comosus var. bracteatus</name>
    <name type="common">red pineapple</name>
    <dbReference type="NCBI Taxonomy" id="296719"/>
    <lineage>
        <taxon>Eukaryota</taxon>
        <taxon>Viridiplantae</taxon>
        <taxon>Streptophyta</taxon>
        <taxon>Embryophyta</taxon>
        <taxon>Tracheophyta</taxon>
        <taxon>Spermatophyta</taxon>
        <taxon>Magnoliopsida</taxon>
        <taxon>Liliopsida</taxon>
        <taxon>Poales</taxon>
        <taxon>Bromeliaceae</taxon>
        <taxon>Bromelioideae</taxon>
        <taxon>Ananas</taxon>
    </lineage>
</organism>
<evidence type="ECO:0008006" key="4">
    <source>
        <dbReference type="Google" id="ProtNLM"/>
    </source>
</evidence>
<evidence type="ECO:0000256" key="2">
    <source>
        <dbReference type="SAM" id="MobiDB-lite"/>
    </source>
</evidence>
<dbReference type="PANTHER" id="PTHR33883">
    <property type="entry name" value="WPP DOMAIN-ASSOCIATED PROTEIN"/>
    <property type="match status" value="1"/>
</dbReference>
<sequence>MEEPIMDKSEQTEQVGQSVDEPMSSRSNTFYGNDLASHEKFLLEEMESYWQDLSSRLTVSRMVSDSVIRGMVNAVEEASEELASKEAVIAILNQKLQLCEANAAGVDEGCRRSSEASANEQLWEDELEREITGIIFCDFVRSLKDEFERKLEQRSFGEKSSHCFHKRVDELSAISQQLKTVLEFYASSEFGFLEGLEDSSISKRRDQSPWKVLGNHHSTHASRTEENGNESIENSKELREDMHLAFPLLKRMNKEEVIDFFKNEIKNMKMQHDKALQELIEEVFSLKRELLKEKGSTHPIQFRKDKETELVRKNIFNLISKLDDILLEDEKLTSIKYEQESLNNLKEKTDSLLVENQRLRDLIADREKDADSEKQISDYSSTETGYLEQIRKLELENEDIQIESFIRDDTQKILLKELLGELKMDIHGFQMESKMQQDFHSVVHKSILASTISSISTALLNSYEEKNLIKAALLEKENALFSEIEECKKLKQALDSFSTLVREKELLATRMESKVTQQKGQLDLVLREIDILRDKVNERDLYISESKREFNLMVSRLEEALQNARQYEVRLSEANQKLKDISDSVQEAEIQKNLLNAVIAEKQNALVLAAAKEEEHEKWMKSITVFMQEFSKSLVDCESRLVNYLEYIESRFLALKDQFNQLVKQANFVKRKTQWYKELFEISSSNLRKAEIEVVDLLGDEVDALTHLLDRVYVALDHYSSVLQHYPGVVDALEMIRTYLKGNSK</sequence>